<evidence type="ECO:0000313" key="2">
    <source>
        <dbReference type="EMBL" id="MBZ4037859.1"/>
    </source>
</evidence>
<dbReference type="Pfam" id="PF10882">
    <property type="entry name" value="bPH_5"/>
    <property type="match status" value="1"/>
</dbReference>
<dbReference type="Proteomes" id="UP001139366">
    <property type="component" value="Unassembled WGS sequence"/>
</dbReference>
<feature type="non-terminal residue" evidence="2">
    <location>
        <position position="1"/>
    </location>
</feature>
<evidence type="ECO:0000259" key="1">
    <source>
        <dbReference type="Pfam" id="PF10882"/>
    </source>
</evidence>
<organism evidence="2 3">
    <name type="scientific">Flavobacterium potami</name>
    <dbReference type="NCBI Taxonomy" id="2872310"/>
    <lineage>
        <taxon>Bacteria</taxon>
        <taxon>Pseudomonadati</taxon>
        <taxon>Bacteroidota</taxon>
        <taxon>Flavobacteriia</taxon>
        <taxon>Flavobacteriales</taxon>
        <taxon>Flavobacteriaceae</taxon>
        <taxon>Flavobacterium</taxon>
    </lineage>
</organism>
<proteinExistence type="predicted"/>
<comment type="caution">
    <text evidence="2">The sequence shown here is derived from an EMBL/GenBank/DDBJ whole genome shotgun (WGS) entry which is preliminary data.</text>
</comment>
<sequence length="96" mass="10657">AVPPFIKKSWAYQDISQAYMADWTATDQEGLRPVQRTMGTSVGEYRTGWYKLANNQKALLMANGTRSICLETASEVLLLAPDDLEGFRTALESKLG</sequence>
<gene>
    <name evidence="2" type="ORF">K6T82_24150</name>
</gene>
<dbReference type="AlphaFoldDB" id="A0A9X1HEJ3"/>
<dbReference type="RefSeq" id="WP_223711592.1">
    <property type="nucleotide sequence ID" value="NZ_JAINUY010000044.1"/>
</dbReference>
<evidence type="ECO:0000313" key="3">
    <source>
        <dbReference type="Proteomes" id="UP001139366"/>
    </source>
</evidence>
<dbReference type="InterPro" id="IPR027783">
    <property type="entry name" value="Bacterial_PH-related"/>
</dbReference>
<feature type="domain" description="Bacterial Pleckstrin homology" evidence="1">
    <location>
        <begin position="8"/>
        <end position="94"/>
    </location>
</feature>
<reference evidence="2 3" key="1">
    <citation type="journal article" date="2023" name="Antonie Van Leeuwenhoek">
        <title>Flavobacterium potami sp. nov., a multi-metal resistance genes harbouring bacterium isolated from shallow river silt.</title>
        <authorList>
            <person name="Li S."/>
            <person name="Mao S."/>
            <person name="Mu W."/>
            <person name="Guo B."/>
            <person name="Li C."/>
            <person name="Zhu Q."/>
            <person name="Hou X."/>
            <person name="Zhao Y."/>
            <person name="Wei S."/>
            <person name="Liu H."/>
            <person name="Liu A."/>
        </authorList>
    </citation>
    <scope>NUCLEOTIDE SEQUENCE [LARGE SCALE GENOMIC DNA]</scope>
    <source>
        <strain evidence="2 3">17A</strain>
    </source>
</reference>
<name>A0A9X1HEJ3_9FLAO</name>
<feature type="non-terminal residue" evidence="2">
    <location>
        <position position="96"/>
    </location>
</feature>
<keyword evidence="3" id="KW-1185">Reference proteome</keyword>
<accession>A0A9X1HEJ3</accession>
<protein>
    <submittedName>
        <fullName evidence="2">PH domain-containing protein</fullName>
    </submittedName>
</protein>
<dbReference type="EMBL" id="JAINUY010000044">
    <property type="protein sequence ID" value="MBZ4037859.1"/>
    <property type="molecule type" value="Genomic_DNA"/>
</dbReference>